<organism evidence="3 4">
    <name type="scientific">Glaciecola petra</name>
    <dbReference type="NCBI Taxonomy" id="3075602"/>
    <lineage>
        <taxon>Bacteria</taxon>
        <taxon>Pseudomonadati</taxon>
        <taxon>Pseudomonadota</taxon>
        <taxon>Gammaproteobacteria</taxon>
        <taxon>Alteromonadales</taxon>
        <taxon>Alteromonadaceae</taxon>
        <taxon>Glaciecola</taxon>
    </lineage>
</organism>
<reference evidence="3 4" key="1">
    <citation type="submission" date="2023-09" db="EMBL/GenBank/DDBJ databases">
        <authorList>
            <person name="Rey-Velasco X."/>
        </authorList>
    </citation>
    <scope>NUCLEOTIDE SEQUENCE [LARGE SCALE GENOMIC DNA]</scope>
    <source>
        <strain evidence="3 4">P117</strain>
    </source>
</reference>
<dbReference type="InterPro" id="IPR036907">
    <property type="entry name" value="5'-Nucleotdase_C_sf"/>
</dbReference>
<dbReference type="PRINTS" id="PR01607">
    <property type="entry name" value="APYRASEFAMLY"/>
</dbReference>
<feature type="domain" description="5'-Nucleotidase C-terminal" evidence="2">
    <location>
        <begin position="294"/>
        <end position="436"/>
    </location>
</feature>
<dbReference type="SUPFAM" id="SSF56300">
    <property type="entry name" value="Metallo-dependent phosphatases"/>
    <property type="match status" value="1"/>
</dbReference>
<protein>
    <submittedName>
        <fullName evidence="3">5'-nucleotidase C-terminal domain-containing protein</fullName>
    </submittedName>
</protein>
<dbReference type="InterPro" id="IPR006179">
    <property type="entry name" value="5_nucleotidase/apyrase"/>
</dbReference>
<name>A0ABU2ZLP3_9ALTE</name>
<dbReference type="RefSeq" id="WP_311367059.1">
    <property type="nucleotide sequence ID" value="NZ_JAVRHX010000001.1"/>
</dbReference>
<comment type="caution">
    <text evidence="3">The sequence shown here is derived from an EMBL/GenBank/DDBJ whole genome shotgun (WGS) entry which is preliminary data.</text>
</comment>
<dbReference type="Gene3D" id="3.60.21.10">
    <property type="match status" value="1"/>
</dbReference>
<dbReference type="PANTHER" id="PTHR11575:SF24">
    <property type="entry name" value="5'-NUCLEOTIDASE"/>
    <property type="match status" value="1"/>
</dbReference>
<sequence>MVHAQKIPKEPKTLTFIFASEMPDITDPESGRYAELKHVVDQQRAKNPYSFFIFGGGSIGPSALANLDRGSHIIDLLNGLEPDVMGVAKREYSFFEDELSLRAYEAAFPIVSSNTIDKRINSVPDGLVDYALITKGEVTVGVLSIIHSRLVYEYLLKHIDVQSPIDVVRSKSKKLRALGADYVVLHHFYSFDFIPNILQEGIIDLAYESNTLFSINDDASKKAINNAIATTKPGEAIVVTVTLGNKNEVKQVKRITLKDHVADVSTQHHLSSYQLRLDRLLNIRIGFWDGNYTTSVQSLRTGENAFGNYVADTMRNFANADIALVNGGSIRGDRTYQTHSSITRRTIATELPYRSTLSVLAITGEDLEEALENSFAGIDERQGSFLHVSGMRVTFDSTAPAGQRVRKVTINQLPLQKDKVYRLATTDYLADGGDEFFSLTRATVLKEKRVQESILISDLVLREIQLRGKLQSRLDGRMLDVSKGRQND</sequence>
<dbReference type="Pfam" id="PF02872">
    <property type="entry name" value="5_nucleotid_C"/>
    <property type="match status" value="1"/>
</dbReference>
<dbReference type="InterPro" id="IPR029052">
    <property type="entry name" value="Metallo-depent_PP-like"/>
</dbReference>
<proteinExistence type="inferred from homology"/>
<dbReference type="EMBL" id="JAVRHX010000001">
    <property type="protein sequence ID" value="MDT0593550.1"/>
    <property type="molecule type" value="Genomic_DNA"/>
</dbReference>
<dbReference type="Proteomes" id="UP001253545">
    <property type="component" value="Unassembled WGS sequence"/>
</dbReference>
<comment type="similarity">
    <text evidence="1">Belongs to the 5'-nucleotidase family.</text>
</comment>
<keyword evidence="1" id="KW-0547">Nucleotide-binding</keyword>
<evidence type="ECO:0000256" key="1">
    <source>
        <dbReference type="RuleBase" id="RU362119"/>
    </source>
</evidence>
<dbReference type="InterPro" id="IPR008334">
    <property type="entry name" value="5'-Nucleotdase_C"/>
</dbReference>
<evidence type="ECO:0000313" key="4">
    <source>
        <dbReference type="Proteomes" id="UP001253545"/>
    </source>
</evidence>
<dbReference type="PANTHER" id="PTHR11575">
    <property type="entry name" value="5'-NUCLEOTIDASE-RELATED"/>
    <property type="match status" value="1"/>
</dbReference>
<gene>
    <name evidence="3" type="ORF">RM552_01675</name>
</gene>
<keyword evidence="4" id="KW-1185">Reference proteome</keyword>
<accession>A0ABU2ZLP3</accession>
<evidence type="ECO:0000313" key="3">
    <source>
        <dbReference type="EMBL" id="MDT0593550.1"/>
    </source>
</evidence>
<dbReference type="SUPFAM" id="SSF55816">
    <property type="entry name" value="5'-nucleotidase (syn. UDP-sugar hydrolase), C-terminal domain"/>
    <property type="match status" value="1"/>
</dbReference>
<keyword evidence="1" id="KW-0378">Hydrolase</keyword>
<dbReference type="Gene3D" id="3.90.780.10">
    <property type="entry name" value="5'-Nucleotidase, C-terminal domain"/>
    <property type="match status" value="1"/>
</dbReference>
<evidence type="ECO:0000259" key="2">
    <source>
        <dbReference type="Pfam" id="PF02872"/>
    </source>
</evidence>